<dbReference type="EMBL" id="CBWP010000062">
    <property type="protein sequence ID" value="CDL39831.1"/>
    <property type="molecule type" value="Genomic_DNA"/>
</dbReference>
<comment type="caution">
    <text evidence="1">The sequence shown here is derived from an EMBL/GenBank/DDBJ whole genome shotgun (WGS) entry which is preliminary data.</text>
</comment>
<organism evidence="1 2">
    <name type="scientific">Citrobacter freundii</name>
    <dbReference type="NCBI Taxonomy" id="546"/>
    <lineage>
        <taxon>Bacteria</taxon>
        <taxon>Pseudomonadati</taxon>
        <taxon>Pseudomonadota</taxon>
        <taxon>Gammaproteobacteria</taxon>
        <taxon>Enterobacterales</taxon>
        <taxon>Enterobacteriaceae</taxon>
        <taxon>Citrobacter</taxon>
        <taxon>Citrobacter freundii complex</taxon>
    </lineage>
</organism>
<proteinExistence type="predicted"/>
<sequence length="41" mass="4924">MQTISFKNHTTTMVRTQKTKNQFSVCRRDWMKCKKNLGCRS</sequence>
<dbReference type="Proteomes" id="UP000019194">
    <property type="component" value="Unassembled WGS sequence"/>
</dbReference>
<name>A0A7G2IU90_CITFR</name>
<protein>
    <submittedName>
        <fullName evidence="1">Uncharacterized protein</fullName>
    </submittedName>
</protein>
<evidence type="ECO:0000313" key="1">
    <source>
        <dbReference type="EMBL" id="CDL39831.1"/>
    </source>
</evidence>
<evidence type="ECO:0000313" key="2">
    <source>
        <dbReference type="Proteomes" id="UP000019194"/>
    </source>
</evidence>
<reference evidence="1 2" key="1">
    <citation type="submission" date="2013-10" db="EMBL/GenBank/DDBJ databases">
        <title>Antibiotic resistance diversity of beta-lactamase producers in the General Hospital Vienna.</title>
        <authorList>
            <person name="Barisic I."/>
            <person name="Mitteregger D."/>
            <person name="Hirschl A.M."/>
            <person name="Noehammer C."/>
            <person name="Wiesinger-Mayr H."/>
        </authorList>
    </citation>
    <scope>NUCLEOTIDE SEQUENCE [LARGE SCALE GENOMIC DNA]</scope>
    <source>
        <strain evidence="1 2">ISC11</strain>
    </source>
</reference>
<accession>A0A7G2IU90</accession>
<dbReference type="AlphaFoldDB" id="A0A7G2IU90"/>